<evidence type="ECO:0000256" key="2">
    <source>
        <dbReference type="ARBA" id="ARBA00022630"/>
    </source>
</evidence>
<evidence type="ECO:0000256" key="5">
    <source>
        <dbReference type="ARBA" id="ARBA00023033"/>
    </source>
</evidence>
<gene>
    <name evidence="6" type="ORF">EI97DRAFT_488236</name>
</gene>
<dbReference type="Gene3D" id="3.50.50.60">
    <property type="entry name" value="FAD/NAD(P)-binding domain"/>
    <property type="match status" value="2"/>
</dbReference>
<dbReference type="SUPFAM" id="SSF51905">
    <property type="entry name" value="FAD/NAD(P)-binding domain"/>
    <property type="match status" value="1"/>
</dbReference>
<dbReference type="AlphaFoldDB" id="A0A6A6JNF8"/>
<name>A0A6A6JNF8_WESOR</name>
<dbReference type="GO" id="GO:0004499">
    <property type="term" value="F:N,N-dimethylaniline monooxygenase activity"/>
    <property type="evidence" value="ECO:0007669"/>
    <property type="project" value="InterPro"/>
</dbReference>
<keyword evidence="7" id="KW-1185">Reference proteome</keyword>
<dbReference type="PANTHER" id="PTHR43872">
    <property type="entry name" value="MONOOXYGENASE, PUTATIVE (AFU_ORTHOLOGUE AFUA_8G02570)-RELATED"/>
    <property type="match status" value="1"/>
</dbReference>
<dbReference type="GO" id="GO:0050660">
    <property type="term" value="F:flavin adenine dinucleotide binding"/>
    <property type="evidence" value="ECO:0007669"/>
    <property type="project" value="InterPro"/>
</dbReference>
<dbReference type="EMBL" id="ML986489">
    <property type="protein sequence ID" value="KAF2278057.1"/>
    <property type="molecule type" value="Genomic_DNA"/>
</dbReference>
<dbReference type="PANTHER" id="PTHR43872:SF1">
    <property type="entry name" value="MONOOXYGENASE, PUTATIVE (AFU_ORTHOLOGUE AFUA_8G02570)-RELATED"/>
    <property type="match status" value="1"/>
</dbReference>
<dbReference type="Pfam" id="PF00743">
    <property type="entry name" value="FMO-like"/>
    <property type="match status" value="1"/>
</dbReference>
<dbReference type="InterPro" id="IPR051820">
    <property type="entry name" value="FAD-binding_MO"/>
</dbReference>
<evidence type="ECO:0000313" key="6">
    <source>
        <dbReference type="EMBL" id="KAF2278057.1"/>
    </source>
</evidence>
<protein>
    <submittedName>
        <fullName evidence="6">FAD/NAD(P)-binding domain-containing protein</fullName>
    </submittedName>
</protein>
<dbReference type="Proteomes" id="UP000800097">
    <property type="component" value="Unassembled WGS sequence"/>
</dbReference>
<evidence type="ECO:0000256" key="1">
    <source>
        <dbReference type="ARBA" id="ARBA00001974"/>
    </source>
</evidence>
<reference evidence="6" key="1">
    <citation type="journal article" date="2020" name="Stud. Mycol.">
        <title>101 Dothideomycetes genomes: a test case for predicting lifestyles and emergence of pathogens.</title>
        <authorList>
            <person name="Haridas S."/>
            <person name="Albert R."/>
            <person name="Binder M."/>
            <person name="Bloem J."/>
            <person name="Labutti K."/>
            <person name="Salamov A."/>
            <person name="Andreopoulos B."/>
            <person name="Baker S."/>
            <person name="Barry K."/>
            <person name="Bills G."/>
            <person name="Bluhm B."/>
            <person name="Cannon C."/>
            <person name="Castanera R."/>
            <person name="Culley D."/>
            <person name="Daum C."/>
            <person name="Ezra D."/>
            <person name="Gonzalez J."/>
            <person name="Henrissat B."/>
            <person name="Kuo A."/>
            <person name="Liang C."/>
            <person name="Lipzen A."/>
            <person name="Lutzoni F."/>
            <person name="Magnuson J."/>
            <person name="Mondo S."/>
            <person name="Nolan M."/>
            <person name="Ohm R."/>
            <person name="Pangilinan J."/>
            <person name="Park H.-J."/>
            <person name="Ramirez L."/>
            <person name="Alfaro M."/>
            <person name="Sun H."/>
            <person name="Tritt A."/>
            <person name="Yoshinaga Y."/>
            <person name="Zwiers L.-H."/>
            <person name="Turgeon B."/>
            <person name="Goodwin S."/>
            <person name="Spatafora J."/>
            <person name="Crous P."/>
            <person name="Grigoriev I."/>
        </authorList>
    </citation>
    <scope>NUCLEOTIDE SEQUENCE</scope>
    <source>
        <strain evidence="6">CBS 379.55</strain>
    </source>
</reference>
<evidence type="ECO:0000256" key="4">
    <source>
        <dbReference type="ARBA" id="ARBA00023002"/>
    </source>
</evidence>
<organism evidence="6 7">
    <name type="scientific">Westerdykella ornata</name>
    <dbReference type="NCBI Taxonomy" id="318751"/>
    <lineage>
        <taxon>Eukaryota</taxon>
        <taxon>Fungi</taxon>
        <taxon>Dikarya</taxon>
        <taxon>Ascomycota</taxon>
        <taxon>Pezizomycotina</taxon>
        <taxon>Dothideomycetes</taxon>
        <taxon>Pleosporomycetidae</taxon>
        <taxon>Pleosporales</taxon>
        <taxon>Sporormiaceae</taxon>
        <taxon>Westerdykella</taxon>
    </lineage>
</organism>
<keyword evidence="3" id="KW-0274">FAD</keyword>
<comment type="cofactor">
    <cofactor evidence="1">
        <name>FAD</name>
        <dbReference type="ChEBI" id="CHEBI:57692"/>
    </cofactor>
</comment>
<accession>A0A6A6JNF8</accession>
<dbReference type="GO" id="GO:0050661">
    <property type="term" value="F:NADP binding"/>
    <property type="evidence" value="ECO:0007669"/>
    <property type="project" value="InterPro"/>
</dbReference>
<keyword evidence="2" id="KW-0285">Flavoprotein</keyword>
<keyword evidence="5" id="KW-0503">Monooxygenase</keyword>
<keyword evidence="4" id="KW-0560">Oxidoreductase</keyword>
<proteinExistence type="predicted"/>
<dbReference type="OrthoDB" id="66881at2759"/>
<dbReference type="GeneID" id="54555369"/>
<sequence length="475" mass="53852">MNGHVTDTGASAQNQYDIIATYAILEGRSNVGGTWDLFKYPGIRSDSDLHTFGFPFNPWKKPNPIATADSIVAYIKSTAAKFGIDRHIQFNRKVQSAQWSSDAQHWRLEVDSNGTRKTYYAKFLFMGTGYYDYEKPLQVDIPGLERFKGTRVHPQFWPEDLDYQGKKMIIIGSGATAITMMPAVVESGVGSVTMLQRSPSYVMSLPQKKPGEKRWYDYFPSWIAAKLVRLQFIVLPWLFYHWCRKFPSAAARFIRKLAKRQLPKDIPIDPHFKPAYNPWDQRLCLCPDGDFFKSFRTGRATVVTDNIKTVTEDGIELNSGRKLDADIIVTATGLNLQLCGNIALAVDGKPVNIADRFMWRSAMLTGVPNLGLMIGYVNASWTLGSDSAARLLTRLYKHMQDHGYTSATPEISPEEMKDPQMPLQLKSTYIQNGARKMPHAGRRGPWLPRDNYMRDNWTANYADLRDGMVFKSLST</sequence>
<dbReference type="InterPro" id="IPR020946">
    <property type="entry name" value="Flavin_mOase-like"/>
</dbReference>
<dbReference type="RefSeq" id="XP_033655596.1">
    <property type="nucleotide sequence ID" value="XM_033802194.1"/>
</dbReference>
<evidence type="ECO:0000256" key="3">
    <source>
        <dbReference type="ARBA" id="ARBA00022827"/>
    </source>
</evidence>
<dbReference type="InterPro" id="IPR036188">
    <property type="entry name" value="FAD/NAD-bd_sf"/>
</dbReference>
<evidence type="ECO:0000313" key="7">
    <source>
        <dbReference type="Proteomes" id="UP000800097"/>
    </source>
</evidence>